<evidence type="ECO:0000313" key="3">
    <source>
        <dbReference type="Proteomes" id="UP000094757"/>
    </source>
</evidence>
<keyword evidence="2" id="KW-0808">Transferase</keyword>
<dbReference type="GO" id="GO:0002949">
    <property type="term" value="P:tRNA threonylcarbamoyladenosine modification"/>
    <property type="evidence" value="ECO:0007669"/>
    <property type="project" value="InterPro"/>
</dbReference>
<protein>
    <submittedName>
        <fullName evidence="2">tRNA (Adenosine(37)-N6)-threonylcarbamoyltransferase complex dimerization subunit type 1 TsaB</fullName>
    </submittedName>
</protein>
<dbReference type="InterPro" id="IPR043129">
    <property type="entry name" value="ATPase_NBD"/>
</dbReference>
<dbReference type="RefSeq" id="WP_069177085.1">
    <property type="nucleotide sequence ID" value="NZ_CP017037.1"/>
</dbReference>
<dbReference type="GO" id="GO:0016740">
    <property type="term" value="F:transferase activity"/>
    <property type="evidence" value="ECO:0007669"/>
    <property type="project" value="UniProtKB-KW"/>
</dbReference>
<dbReference type="InterPro" id="IPR022496">
    <property type="entry name" value="T6A_TsaB"/>
</dbReference>
<dbReference type="EMBL" id="CP017037">
    <property type="protein sequence ID" value="AOH39204.1"/>
    <property type="molecule type" value="Genomic_DNA"/>
</dbReference>
<evidence type="ECO:0000313" key="2">
    <source>
        <dbReference type="EMBL" id="AOH39204.1"/>
    </source>
</evidence>
<dbReference type="Pfam" id="PF00814">
    <property type="entry name" value="TsaD"/>
    <property type="match status" value="1"/>
</dbReference>
<dbReference type="Proteomes" id="UP000094757">
    <property type="component" value="Chromosome"/>
</dbReference>
<organism evidence="2 3">
    <name type="scientific">Dialister pneumosintes</name>
    <dbReference type="NCBI Taxonomy" id="39950"/>
    <lineage>
        <taxon>Bacteria</taxon>
        <taxon>Bacillati</taxon>
        <taxon>Bacillota</taxon>
        <taxon>Negativicutes</taxon>
        <taxon>Veillonellales</taxon>
        <taxon>Veillonellaceae</taxon>
        <taxon>Dialister</taxon>
    </lineage>
</organism>
<name>A0A1B3WE02_9FIRM</name>
<dbReference type="InterPro" id="IPR000905">
    <property type="entry name" value="Gcp-like_dom"/>
</dbReference>
<dbReference type="Gene3D" id="3.30.420.40">
    <property type="match status" value="2"/>
</dbReference>
<gene>
    <name evidence="2" type="ORF">BCB69_04035</name>
</gene>
<proteinExistence type="predicted"/>
<dbReference type="GO" id="GO:0005829">
    <property type="term" value="C:cytosol"/>
    <property type="evidence" value="ECO:0007669"/>
    <property type="project" value="TreeGrafter"/>
</dbReference>
<sequence length="231" mass="25509">MLLAIDTSSLILSCALAKEDTLISEWTVQRKLTHSEQLIPHIDEMMKDAGVLREDITAVACSIGPGSFTGLRIGLTSAKMMSYLWKVPLIGVDTLEALAWNLCGGYVYALPLMDAQRGHVYAALYNTSHMRVIQEEAEGVFLIEEVIEKVKGSLLPVVAMGEAAEKYADKLKEAGILLAPQTMRCCRAGSVAMAAWQKLKKNESSNPLTMVPNYIRRSEAEVQWEKRHGKV</sequence>
<dbReference type="PANTHER" id="PTHR11735">
    <property type="entry name" value="TRNA N6-ADENOSINE THREONYLCARBAMOYLTRANSFERASE"/>
    <property type="match status" value="1"/>
</dbReference>
<dbReference type="SUPFAM" id="SSF53067">
    <property type="entry name" value="Actin-like ATPase domain"/>
    <property type="match status" value="2"/>
</dbReference>
<feature type="domain" description="Gcp-like" evidence="1">
    <location>
        <begin position="33"/>
        <end position="224"/>
    </location>
</feature>
<accession>A0A1B3WE02</accession>
<dbReference type="CDD" id="cd24032">
    <property type="entry name" value="ASKHA_NBD_TsaB"/>
    <property type="match status" value="1"/>
</dbReference>
<reference evidence="3" key="1">
    <citation type="submission" date="2016-08" db="EMBL/GenBank/DDBJ databases">
        <authorList>
            <person name="Holder M.E."/>
            <person name="Ajami N.J."/>
            <person name="Petrosino J.F."/>
        </authorList>
    </citation>
    <scope>NUCLEOTIDE SEQUENCE [LARGE SCALE GENOMIC DNA]</scope>
    <source>
        <strain evidence="3">F0677</strain>
    </source>
</reference>
<dbReference type="STRING" id="39950.BCB69_04035"/>
<dbReference type="AlphaFoldDB" id="A0A1B3WE02"/>
<dbReference type="NCBIfam" id="TIGR03725">
    <property type="entry name" value="T6A_YeaZ"/>
    <property type="match status" value="1"/>
</dbReference>
<dbReference type="PANTHER" id="PTHR11735:SF11">
    <property type="entry name" value="TRNA THREONYLCARBAMOYLADENOSINE BIOSYNTHESIS PROTEIN TSAB"/>
    <property type="match status" value="1"/>
</dbReference>
<evidence type="ECO:0000259" key="1">
    <source>
        <dbReference type="Pfam" id="PF00814"/>
    </source>
</evidence>
<dbReference type="KEGG" id="dpn:BCB69_04035"/>